<evidence type="ECO:0000313" key="5">
    <source>
        <dbReference type="Proteomes" id="UP001190700"/>
    </source>
</evidence>
<dbReference type="InterPro" id="IPR019489">
    <property type="entry name" value="Clp_ATPase_C"/>
</dbReference>
<gene>
    <name evidence="4" type="ORF">CYMTET_24403</name>
</gene>
<dbReference type="InterPro" id="IPR050052">
    <property type="entry name" value="ATP-dep_Clp_protease_ClpX"/>
</dbReference>
<dbReference type="SMART" id="SM01086">
    <property type="entry name" value="ClpB_D2-small"/>
    <property type="match status" value="1"/>
</dbReference>
<reference evidence="4 5" key="1">
    <citation type="journal article" date="2015" name="Genome Biol. Evol.">
        <title>Comparative Genomics of a Bacterivorous Green Alga Reveals Evolutionary Causalities and Consequences of Phago-Mixotrophic Mode of Nutrition.</title>
        <authorList>
            <person name="Burns J.A."/>
            <person name="Paasch A."/>
            <person name="Narechania A."/>
            <person name="Kim E."/>
        </authorList>
    </citation>
    <scope>NUCLEOTIDE SEQUENCE [LARGE SCALE GENOMIC DNA]</scope>
    <source>
        <strain evidence="4 5">PLY_AMNH</strain>
    </source>
</reference>
<dbReference type="SUPFAM" id="SSF52540">
    <property type="entry name" value="P-loop containing nucleoside triphosphate hydrolases"/>
    <property type="match status" value="1"/>
</dbReference>
<dbReference type="Pfam" id="PF10431">
    <property type="entry name" value="ClpB_D2-small"/>
    <property type="match status" value="1"/>
</dbReference>
<dbReference type="AlphaFoldDB" id="A0AAE0FVY5"/>
<dbReference type="GO" id="GO:0051603">
    <property type="term" value="P:proteolysis involved in protein catabolic process"/>
    <property type="evidence" value="ECO:0007669"/>
    <property type="project" value="TreeGrafter"/>
</dbReference>
<dbReference type="PANTHER" id="PTHR48102:SF3">
    <property type="entry name" value="ATP-DEPENDENT PROTEASE ATPASE SUBUNIT HSLU"/>
    <property type="match status" value="1"/>
</dbReference>
<evidence type="ECO:0000256" key="2">
    <source>
        <dbReference type="ARBA" id="ARBA00022840"/>
    </source>
</evidence>
<feature type="domain" description="Clp ATPase C-terminal" evidence="3">
    <location>
        <begin position="41"/>
        <end position="134"/>
    </location>
</feature>
<dbReference type="Proteomes" id="UP001190700">
    <property type="component" value="Unassembled WGS sequence"/>
</dbReference>
<evidence type="ECO:0000313" key="4">
    <source>
        <dbReference type="EMBL" id="KAK3267022.1"/>
    </source>
</evidence>
<keyword evidence="5" id="KW-1185">Reference proteome</keyword>
<name>A0AAE0FVY5_9CHLO</name>
<dbReference type="GO" id="GO:0009376">
    <property type="term" value="C:HslUV protease complex"/>
    <property type="evidence" value="ECO:0007669"/>
    <property type="project" value="TreeGrafter"/>
</dbReference>
<proteinExistence type="predicted"/>
<dbReference type="PANTHER" id="PTHR48102">
    <property type="entry name" value="ATP-DEPENDENT CLP PROTEASE ATP-BINDING SUBUNIT CLPX-LIKE, MITOCHONDRIAL-RELATED"/>
    <property type="match status" value="1"/>
</dbReference>
<evidence type="ECO:0000259" key="3">
    <source>
        <dbReference type="SMART" id="SM01086"/>
    </source>
</evidence>
<keyword evidence="2" id="KW-0067">ATP-binding</keyword>
<keyword evidence="1" id="KW-0547">Nucleotide-binding</keyword>
<sequence length="159" mass="17607">MWCALGLALEEGFESSGCSGVAQSIGIGTHVLQVAAFLEGLTREDLYRILTEPTNNIIRQQQALMETEGLNLHFTDAALQEVASIASEVNRTVDNIGARRLHTVLERIIEEYSFDAPDLVAKYQENNPDGQFQVVVDKEDVTKKLAPLLEKADMSKFIL</sequence>
<dbReference type="InterPro" id="IPR027417">
    <property type="entry name" value="P-loop_NTPase"/>
</dbReference>
<dbReference type="Gene3D" id="1.10.8.60">
    <property type="match status" value="1"/>
</dbReference>
<accession>A0AAE0FVY5</accession>
<evidence type="ECO:0000256" key="1">
    <source>
        <dbReference type="ARBA" id="ARBA00022741"/>
    </source>
</evidence>
<dbReference type="GO" id="GO:0016887">
    <property type="term" value="F:ATP hydrolysis activity"/>
    <property type="evidence" value="ECO:0007669"/>
    <property type="project" value="TreeGrafter"/>
</dbReference>
<protein>
    <recommendedName>
        <fullName evidence="3">Clp ATPase C-terminal domain-containing protein</fullName>
    </recommendedName>
</protein>
<organism evidence="4 5">
    <name type="scientific">Cymbomonas tetramitiformis</name>
    <dbReference type="NCBI Taxonomy" id="36881"/>
    <lineage>
        <taxon>Eukaryota</taxon>
        <taxon>Viridiplantae</taxon>
        <taxon>Chlorophyta</taxon>
        <taxon>Pyramimonadophyceae</taxon>
        <taxon>Pyramimonadales</taxon>
        <taxon>Pyramimonadaceae</taxon>
        <taxon>Cymbomonas</taxon>
    </lineage>
</organism>
<dbReference type="GO" id="GO:0005524">
    <property type="term" value="F:ATP binding"/>
    <property type="evidence" value="ECO:0007669"/>
    <property type="project" value="UniProtKB-KW"/>
</dbReference>
<dbReference type="EMBL" id="LGRX02012666">
    <property type="protein sequence ID" value="KAK3267022.1"/>
    <property type="molecule type" value="Genomic_DNA"/>
</dbReference>
<comment type="caution">
    <text evidence="4">The sequence shown here is derived from an EMBL/GenBank/DDBJ whole genome shotgun (WGS) entry which is preliminary data.</text>
</comment>